<evidence type="ECO:0000256" key="6">
    <source>
        <dbReference type="ARBA" id="ARBA00023136"/>
    </source>
</evidence>
<dbReference type="GO" id="GO:0005886">
    <property type="term" value="C:plasma membrane"/>
    <property type="evidence" value="ECO:0007669"/>
    <property type="project" value="UniProtKB-ARBA"/>
</dbReference>
<evidence type="ECO:0000313" key="11">
    <source>
        <dbReference type="Proteomes" id="UP001460270"/>
    </source>
</evidence>
<comment type="similarity">
    <text evidence="2 7">Belongs to the XK family.</text>
</comment>
<dbReference type="SMART" id="SM00462">
    <property type="entry name" value="PTB"/>
    <property type="match status" value="1"/>
</dbReference>
<feature type="domain" description="PID" evidence="9">
    <location>
        <begin position="642"/>
        <end position="798"/>
    </location>
</feature>
<dbReference type="PANTHER" id="PTHR21642:SF4">
    <property type="entry name" value="CEREBRAL CAVERNOUS MALFORMATIONS 2 PROTEIN"/>
    <property type="match status" value="1"/>
</dbReference>
<dbReference type="CDD" id="cd13516">
    <property type="entry name" value="HHD_CCM2"/>
    <property type="match status" value="1"/>
</dbReference>
<reference evidence="11" key="1">
    <citation type="submission" date="2024-04" db="EMBL/GenBank/DDBJ databases">
        <title>Salinicola lusitanus LLJ914,a marine bacterium isolated from the Okinawa Trough.</title>
        <authorList>
            <person name="Li J."/>
        </authorList>
    </citation>
    <scope>NUCLEOTIDE SEQUENCE [LARGE SCALE GENOMIC DNA]</scope>
</reference>
<accession>A0AAW0NSV5</accession>
<dbReference type="InterPro" id="IPR006020">
    <property type="entry name" value="PTB/PI_dom"/>
</dbReference>
<evidence type="ECO:0000256" key="8">
    <source>
        <dbReference type="SAM" id="MobiDB-lite"/>
    </source>
</evidence>
<evidence type="ECO:0000259" key="9">
    <source>
        <dbReference type="PROSITE" id="PS01179"/>
    </source>
</evidence>
<keyword evidence="5 7" id="KW-1133">Transmembrane helix</keyword>
<dbReference type="InterPro" id="IPR011993">
    <property type="entry name" value="PH-like_dom_sf"/>
</dbReference>
<dbReference type="GO" id="GO:0001570">
    <property type="term" value="P:vasculogenesis"/>
    <property type="evidence" value="ECO:0007669"/>
    <property type="project" value="TreeGrafter"/>
</dbReference>
<feature type="transmembrane region" description="Helical" evidence="7">
    <location>
        <begin position="400"/>
        <end position="422"/>
    </location>
</feature>
<dbReference type="AlphaFoldDB" id="A0AAW0NSV5"/>
<dbReference type="FunFam" id="1.20.1160.20:FF:000004">
    <property type="entry name" value="Cerebral cavernous malformation 2"/>
    <property type="match status" value="1"/>
</dbReference>
<dbReference type="GO" id="GO:0007507">
    <property type="term" value="P:heart development"/>
    <property type="evidence" value="ECO:0007669"/>
    <property type="project" value="TreeGrafter"/>
</dbReference>
<evidence type="ECO:0000256" key="2">
    <source>
        <dbReference type="ARBA" id="ARBA00008789"/>
    </source>
</evidence>
<evidence type="ECO:0000256" key="4">
    <source>
        <dbReference type="ARBA" id="ARBA00022692"/>
    </source>
</evidence>
<comment type="caution">
    <text evidence="10">The sequence shown here is derived from an EMBL/GenBank/DDBJ whole genome shotgun (WGS) entry which is preliminary data.</text>
</comment>
<comment type="subcellular location">
    <subcellularLocation>
        <location evidence="1 7">Membrane</location>
        <topology evidence="1 7">Multi-pass membrane protein</topology>
    </subcellularLocation>
</comment>
<dbReference type="PROSITE" id="PS01179">
    <property type="entry name" value="PID"/>
    <property type="match status" value="1"/>
</dbReference>
<dbReference type="InterPro" id="IPR018629">
    <property type="entry name" value="XK-rel"/>
</dbReference>
<protein>
    <recommendedName>
        <fullName evidence="7">XK-related protein</fullName>
    </recommendedName>
</protein>
<evidence type="ECO:0000313" key="10">
    <source>
        <dbReference type="EMBL" id="KAK7906862.1"/>
    </source>
</evidence>
<feature type="transmembrane region" description="Helical" evidence="7">
    <location>
        <begin position="69"/>
        <end position="85"/>
    </location>
</feature>
<proteinExistence type="inferred from homology"/>
<dbReference type="CDD" id="cd13166">
    <property type="entry name" value="PTB_CCM2"/>
    <property type="match status" value="1"/>
</dbReference>
<dbReference type="EMBL" id="JBBPFD010000011">
    <property type="protein sequence ID" value="KAK7906862.1"/>
    <property type="molecule type" value="Genomic_DNA"/>
</dbReference>
<evidence type="ECO:0000256" key="5">
    <source>
        <dbReference type="ARBA" id="ARBA00022989"/>
    </source>
</evidence>
<keyword evidence="6 7" id="KW-0472">Membrane</keyword>
<evidence type="ECO:0000256" key="1">
    <source>
        <dbReference type="ARBA" id="ARBA00004141"/>
    </source>
</evidence>
<feature type="transmembrane region" description="Helical" evidence="7">
    <location>
        <begin position="341"/>
        <end position="358"/>
    </location>
</feature>
<dbReference type="Proteomes" id="UP001460270">
    <property type="component" value="Unassembled WGS sequence"/>
</dbReference>
<feature type="region of interest" description="Disordered" evidence="8">
    <location>
        <begin position="975"/>
        <end position="1012"/>
    </location>
</feature>
<dbReference type="InterPro" id="IPR026159">
    <property type="entry name" value="Malcavernin"/>
</dbReference>
<dbReference type="Gene3D" id="2.30.29.30">
    <property type="entry name" value="Pleckstrin-homology domain (PH domain)/Phosphotyrosine-binding domain (PTB)"/>
    <property type="match status" value="1"/>
</dbReference>
<gene>
    <name evidence="10" type="ORF">WMY93_015474</name>
</gene>
<name>A0AAW0NSV5_9GOBI</name>
<keyword evidence="4 7" id="KW-0812">Transmembrane</keyword>
<dbReference type="Gene3D" id="1.20.1160.20">
    <property type="match status" value="1"/>
</dbReference>
<evidence type="ECO:0000256" key="7">
    <source>
        <dbReference type="RuleBase" id="RU910716"/>
    </source>
</evidence>
<dbReference type="PANTHER" id="PTHR21642">
    <property type="entry name" value="CEREBRAL CAVERNOUS MALFORMATIONS PROTEIN 2 HOMOLOG"/>
    <property type="match status" value="1"/>
</dbReference>
<organism evidence="10 11">
    <name type="scientific">Mugilogobius chulae</name>
    <name type="common">yellowstripe goby</name>
    <dbReference type="NCBI Taxonomy" id="88201"/>
    <lineage>
        <taxon>Eukaryota</taxon>
        <taxon>Metazoa</taxon>
        <taxon>Chordata</taxon>
        <taxon>Craniata</taxon>
        <taxon>Vertebrata</taxon>
        <taxon>Euteleostomi</taxon>
        <taxon>Actinopterygii</taxon>
        <taxon>Neopterygii</taxon>
        <taxon>Teleostei</taxon>
        <taxon>Neoteleostei</taxon>
        <taxon>Acanthomorphata</taxon>
        <taxon>Gobiaria</taxon>
        <taxon>Gobiiformes</taxon>
        <taxon>Gobioidei</taxon>
        <taxon>Gobiidae</taxon>
        <taxon>Gobionellinae</taxon>
        <taxon>Mugilogobius</taxon>
    </lineage>
</organism>
<feature type="transmembrane region" description="Helical" evidence="7">
    <location>
        <begin position="105"/>
        <end position="129"/>
    </location>
</feature>
<dbReference type="InterPro" id="IPR032375">
    <property type="entry name" value="CCM2_C"/>
</dbReference>
<keyword evidence="11" id="KW-1185">Reference proteome</keyword>
<dbReference type="Pfam" id="PF16545">
    <property type="entry name" value="CCM2_C"/>
    <property type="match status" value="1"/>
</dbReference>
<feature type="transmembrane region" description="Helical" evidence="7">
    <location>
        <begin position="282"/>
        <end position="303"/>
    </location>
</feature>
<evidence type="ECO:0000256" key="3">
    <source>
        <dbReference type="ARBA" id="ARBA00010822"/>
    </source>
</evidence>
<sequence>MAAKSDGRGVVTGFAQLQDLDDPRDGSSFHICHCCNTSSCYWGCRSACLHYLRGKGRGKRGDTTHEQRLWLDCLWIVLALVVFFWDVGSDLCLAAHYYHRRDFLWSGLTLFFVLVPSVLVQILSFRWFVQDYTGGGLGSVEGLSSRRATSTVQRQDACCRLSVWVWQTVLHVFQLGQVWRYIRTMYLGIQTHRQKENQRRFYLAMMYEYADVNMLRLLETFLESAPQLVLQLCIMIQSNQVEWLQCMSALSSLLSLAWVLASYHKLLRDSRDDKKSMSYRGALVHLLWRLFTIFSRVLSFALFASVFHIYFGIFVVLHWCAMAFWVIHGGTDFCMSKWEEVLFNMVVGVVYVFCWFNVREGQTRYRMVAYYTVVLLENTLLSCLWYAYRDPITTDAYASLALCGVFLCFASGVACMVLYYSVLHPMGPRLRVLASSCCAELLWGLPLPPEAEPMAPTPGPRGSQATPTRGLATDTEELDETATDTCLPVFQVRSTEPVDAAGRPLRPEGPLIKIDMPRKRYPAWDAHFVDRRLRRTINVLQFISPNAVGIRYRDGPLLYELLQNKYEDVDCGLEMDDDVKKVKKPGLVSPFKRVFLKGEKGRDKKAQEKATERRALHTFSLSQPDHRIDPDILLNDYIEKEVKYLGQLTSVPGYLNPSSRTEVLQLIDNARRSHQLAGQLTSEQDAVVSLSAYNIKLVWRDGEDIILRVPIHDIAAVSYIRDDSLHLVVLKTAQESGGSPSPSSCPDLNKSQTLSSLSESGGVLVEVCCLLVLAVDNKAAAEELCLLLSQVFQIVYTESTIDFLDRAIFDGATTPIRHLSLCSDDSSSKVDIKEAFEVDTNTFPFQDSVEAEGNSLLASPPTSPQIKPASEGELSTTAAELLQDYMTTLRTKLSSQEIQQFATLLREYRNGASIHEFCINLRQLYGDSRKFLLLGLRAFIPEKDSQHFENFLETIGVKDGRGIITDSFGRYRRTASSASDSTTNGNGAEGGSGTVGHPMRVKRPQRETSGTV</sequence>
<dbReference type="Pfam" id="PF09815">
    <property type="entry name" value="XK-related"/>
    <property type="match status" value="1"/>
</dbReference>
<feature type="transmembrane region" description="Helical" evidence="7">
    <location>
        <begin position="309"/>
        <end position="329"/>
    </location>
</feature>
<feature type="transmembrane region" description="Helical" evidence="7">
    <location>
        <begin position="370"/>
        <end position="388"/>
    </location>
</feature>
<comment type="similarity">
    <text evidence="3">Belongs to the CCM2 family.</text>
</comment>